<keyword evidence="2" id="KW-0521">NADP</keyword>
<name>A0A1I2GDI7_9BACL</name>
<evidence type="ECO:0000313" key="9">
    <source>
        <dbReference type="Proteomes" id="UP000183410"/>
    </source>
</evidence>
<dbReference type="CDD" id="cd19157">
    <property type="entry name" value="AKR_AKR5G1-3"/>
    <property type="match status" value="1"/>
</dbReference>
<evidence type="ECO:0000256" key="4">
    <source>
        <dbReference type="PIRSR" id="PIRSR000097-1"/>
    </source>
</evidence>
<protein>
    <submittedName>
        <fullName evidence="8">Aldo/keto reductase</fullName>
    </submittedName>
</protein>
<accession>A0A1I2GDI7</accession>
<feature type="domain" description="NADP-dependent oxidoreductase" evidence="7">
    <location>
        <begin position="31"/>
        <end position="264"/>
    </location>
</feature>
<evidence type="ECO:0000256" key="5">
    <source>
        <dbReference type="PIRSR" id="PIRSR000097-2"/>
    </source>
</evidence>
<dbReference type="Pfam" id="PF00248">
    <property type="entry name" value="Aldo_ket_red"/>
    <property type="match status" value="1"/>
</dbReference>
<dbReference type="PIRSF" id="PIRSF000097">
    <property type="entry name" value="AKR"/>
    <property type="match status" value="1"/>
</dbReference>
<dbReference type="PRINTS" id="PR00069">
    <property type="entry name" value="ALDKETRDTASE"/>
</dbReference>
<comment type="similarity">
    <text evidence="1">Belongs to the aldo/keto reductase family.</text>
</comment>
<reference evidence="9" key="1">
    <citation type="submission" date="2016-10" db="EMBL/GenBank/DDBJ databases">
        <authorList>
            <person name="Varghese N."/>
            <person name="Submissions S."/>
        </authorList>
    </citation>
    <scope>NUCLEOTIDE SEQUENCE [LARGE SCALE GENOMIC DNA]</scope>
    <source>
        <strain evidence="9">CGMCC 1.10223</strain>
    </source>
</reference>
<feature type="active site" description="Proton donor" evidence="4">
    <location>
        <position position="56"/>
    </location>
</feature>
<dbReference type="PROSITE" id="PS00062">
    <property type="entry name" value="ALDOKETO_REDUCTASE_2"/>
    <property type="match status" value="1"/>
</dbReference>
<proteinExistence type="inferred from homology"/>
<organism evidence="8 9">
    <name type="scientific">Paenibacillus algorifonticola</name>
    <dbReference type="NCBI Taxonomy" id="684063"/>
    <lineage>
        <taxon>Bacteria</taxon>
        <taxon>Bacillati</taxon>
        <taxon>Bacillota</taxon>
        <taxon>Bacilli</taxon>
        <taxon>Bacillales</taxon>
        <taxon>Paenibacillaceae</taxon>
        <taxon>Paenibacillus</taxon>
    </lineage>
</organism>
<dbReference type="InterPro" id="IPR023210">
    <property type="entry name" value="NADP_OxRdtase_dom"/>
</dbReference>
<dbReference type="Gene3D" id="3.20.20.100">
    <property type="entry name" value="NADP-dependent oxidoreductase domain"/>
    <property type="match status" value="1"/>
</dbReference>
<dbReference type="InterPro" id="IPR020471">
    <property type="entry name" value="AKR"/>
</dbReference>
<dbReference type="GO" id="GO:0016616">
    <property type="term" value="F:oxidoreductase activity, acting on the CH-OH group of donors, NAD or NADP as acceptor"/>
    <property type="evidence" value="ECO:0007669"/>
    <property type="project" value="UniProtKB-ARBA"/>
</dbReference>
<feature type="binding site" evidence="5">
    <location>
        <position position="114"/>
    </location>
    <ligand>
        <name>substrate</name>
    </ligand>
</feature>
<dbReference type="InterPro" id="IPR018170">
    <property type="entry name" value="Aldo/ket_reductase_CS"/>
</dbReference>
<dbReference type="OrthoDB" id="9804790at2"/>
<evidence type="ECO:0000313" key="8">
    <source>
        <dbReference type="EMBL" id="SFF15060.1"/>
    </source>
</evidence>
<evidence type="ECO:0000256" key="3">
    <source>
        <dbReference type="ARBA" id="ARBA00023002"/>
    </source>
</evidence>
<dbReference type="AlphaFoldDB" id="A0A1I2GDI7"/>
<evidence type="ECO:0000259" key="7">
    <source>
        <dbReference type="Pfam" id="PF00248"/>
    </source>
</evidence>
<dbReference type="SUPFAM" id="SSF51430">
    <property type="entry name" value="NAD(P)-linked oxidoreductase"/>
    <property type="match status" value="1"/>
</dbReference>
<dbReference type="PANTHER" id="PTHR43827">
    <property type="entry name" value="2,5-DIKETO-D-GLUCONIC ACID REDUCTASE"/>
    <property type="match status" value="1"/>
</dbReference>
<evidence type="ECO:0000256" key="1">
    <source>
        <dbReference type="ARBA" id="ARBA00007905"/>
    </source>
</evidence>
<evidence type="ECO:0000256" key="6">
    <source>
        <dbReference type="PIRSR" id="PIRSR000097-3"/>
    </source>
</evidence>
<keyword evidence="9" id="KW-1185">Reference proteome</keyword>
<dbReference type="FunFam" id="3.20.20.100:FF:000015">
    <property type="entry name" value="Oxidoreductase, aldo/keto reductase family"/>
    <property type="match status" value="1"/>
</dbReference>
<gene>
    <name evidence="8" type="ORF">SAMN04487969_115119</name>
</gene>
<dbReference type="Proteomes" id="UP000183410">
    <property type="component" value="Unassembled WGS sequence"/>
</dbReference>
<evidence type="ECO:0000256" key="2">
    <source>
        <dbReference type="ARBA" id="ARBA00022857"/>
    </source>
</evidence>
<dbReference type="RefSeq" id="WP_046231305.1">
    <property type="nucleotide sequence ID" value="NZ_FONN01000015.1"/>
</dbReference>
<dbReference type="PROSITE" id="PS00798">
    <property type="entry name" value="ALDOKETO_REDUCTASE_1"/>
    <property type="match status" value="1"/>
</dbReference>
<keyword evidence="3" id="KW-0560">Oxidoreductase</keyword>
<dbReference type="PANTHER" id="PTHR43827:SF3">
    <property type="entry name" value="NADP-DEPENDENT OXIDOREDUCTASE DOMAIN-CONTAINING PROTEIN"/>
    <property type="match status" value="1"/>
</dbReference>
<dbReference type="InterPro" id="IPR036812">
    <property type="entry name" value="NAD(P)_OxRdtase_dom_sf"/>
</dbReference>
<feature type="site" description="Lowers pKa of active site Tyr" evidence="6">
    <location>
        <position position="81"/>
    </location>
</feature>
<dbReference type="InterPro" id="IPR044500">
    <property type="entry name" value="AKR5G"/>
</dbReference>
<dbReference type="EMBL" id="FONN01000015">
    <property type="protein sequence ID" value="SFF15060.1"/>
    <property type="molecule type" value="Genomic_DNA"/>
</dbReference>
<sequence>MTKAAISTEVTTLHNGVQMPRLGLGVYLSKEGDEVEHAVRYAIEAGYRSIDTASAYNNETGVGRAIAESGIAREELFITTKVWNRDQGYETTLQAFEASRKRLGLDVIDLYLVHWPVAGKFTETYRALEKLYKDGYIRAIGVSNFLLPHFDELLPGCEIKPMVNQVEFHPLLTQPELQSFCREQGIQLEAWSPLMQGNLDVPLLQELAGKYGKSPAQVVIRWDLQKGVITIPKSVRKERIIENGDVFDFELTEAEVAAIDGLNEGRRYGSNPMNFNF</sequence>